<organism evidence="2">
    <name type="scientific">Myoviridae sp. ctRbn2</name>
    <dbReference type="NCBI Taxonomy" id="2825104"/>
    <lineage>
        <taxon>Viruses</taxon>
        <taxon>Duplodnaviria</taxon>
        <taxon>Heunggongvirae</taxon>
        <taxon>Uroviricota</taxon>
        <taxon>Caudoviricetes</taxon>
    </lineage>
</organism>
<keyword evidence="1" id="KW-1133">Transmembrane helix</keyword>
<evidence type="ECO:0000256" key="1">
    <source>
        <dbReference type="SAM" id="Phobius"/>
    </source>
</evidence>
<proteinExistence type="predicted"/>
<feature type="transmembrane region" description="Helical" evidence="1">
    <location>
        <begin position="7"/>
        <end position="32"/>
    </location>
</feature>
<dbReference type="EMBL" id="BK015524">
    <property type="protein sequence ID" value="DAE11045.1"/>
    <property type="molecule type" value="Genomic_DNA"/>
</dbReference>
<protein>
    <submittedName>
        <fullName evidence="2">Uncharacterized protein</fullName>
    </submittedName>
</protein>
<accession>A0A8S5PX67</accession>
<keyword evidence="1" id="KW-0472">Membrane</keyword>
<keyword evidence="1" id="KW-0812">Transmembrane</keyword>
<sequence length="33" mass="4113">MKMIKKCIFFCIIIVPFYHKKPTFIYILILFFI</sequence>
<name>A0A8S5PX67_9CAUD</name>
<evidence type="ECO:0000313" key="2">
    <source>
        <dbReference type="EMBL" id="DAE11045.1"/>
    </source>
</evidence>
<reference evidence="2" key="1">
    <citation type="journal article" date="2021" name="Proc. Natl. Acad. Sci. U.S.A.">
        <title>A Catalog of Tens of Thousands of Viruses from Human Metagenomes Reveals Hidden Associations with Chronic Diseases.</title>
        <authorList>
            <person name="Tisza M.J."/>
            <person name="Buck C.B."/>
        </authorList>
    </citation>
    <scope>NUCLEOTIDE SEQUENCE</scope>
    <source>
        <strain evidence="2">CtRbn2</strain>
    </source>
</reference>